<dbReference type="OrthoDB" id="206263at2157"/>
<evidence type="ECO:0000313" key="2">
    <source>
        <dbReference type="EMBL" id="EMA47361.1"/>
    </source>
</evidence>
<reference evidence="2 3" key="1">
    <citation type="journal article" date="2014" name="PLoS Genet.">
        <title>Phylogenetically driven sequencing of extremely halophilic archaea reveals strategies for static and dynamic osmo-response.</title>
        <authorList>
            <person name="Becker E.A."/>
            <person name="Seitzer P.M."/>
            <person name="Tritt A."/>
            <person name="Larsen D."/>
            <person name="Krusor M."/>
            <person name="Yao A.I."/>
            <person name="Wu D."/>
            <person name="Madern D."/>
            <person name="Eisen J.A."/>
            <person name="Darling A.E."/>
            <person name="Facciotti M.T."/>
        </authorList>
    </citation>
    <scope>NUCLEOTIDE SEQUENCE [LARGE SCALE GENOMIC DNA]</scope>
    <source>
        <strain evidence="2 3">DSM 5350</strain>
    </source>
</reference>
<dbReference type="Pfam" id="PF04306">
    <property type="entry name" value="DUF456"/>
    <property type="match status" value="1"/>
</dbReference>
<dbReference type="Proteomes" id="UP000011669">
    <property type="component" value="Unassembled WGS sequence"/>
</dbReference>
<dbReference type="AlphaFoldDB" id="M0MNX3"/>
<dbReference type="STRING" id="1227455.C449_01396"/>
<gene>
    <name evidence="2" type="ORF">C449_01396</name>
</gene>
<name>M0MNX3_9EURY</name>
<comment type="caution">
    <text evidence="2">The sequence shown here is derived from an EMBL/GenBank/DDBJ whole genome shotgun (WGS) entry which is preliminary data.</text>
</comment>
<feature type="transmembrane region" description="Helical" evidence="1">
    <location>
        <begin position="129"/>
        <end position="157"/>
    </location>
</feature>
<dbReference type="InParanoid" id="M0MNX3"/>
<dbReference type="RefSeq" id="WP_006076083.1">
    <property type="nucleotide sequence ID" value="NZ_AOMD01000005.1"/>
</dbReference>
<dbReference type="PATRIC" id="fig|1227455.4.peg.287"/>
<evidence type="ECO:0000313" key="3">
    <source>
        <dbReference type="Proteomes" id="UP000011669"/>
    </source>
</evidence>
<evidence type="ECO:0008006" key="4">
    <source>
        <dbReference type="Google" id="ProtNLM"/>
    </source>
</evidence>
<keyword evidence="1" id="KW-0472">Membrane</keyword>
<protein>
    <recommendedName>
        <fullName evidence="4">DUF456 domain-containing protein</fullName>
    </recommendedName>
</protein>
<evidence type="ECO:0000256" key="1">
    <source>
        <dbReference type="SAM" id="Phobius"/>
    </source>
</evidence>
<dbReference type="EMBL" id="AOMD01000005">
    <property type="protein sequence ID" value="EMA47361.1"/>
    <property type="molecule type" value="Genomic_DNA"/>
</dbReference>
<dbReference type="InterPro" id="IPR007403">
    <property type="entry name" value="DUF456"/>
</dbReference>
<keyword evidence="3" id="KW-1185">Reference proteome</keyword>
<dbReference type="PANTHER" id="PTHR39165">
    <property type="entry name" value="IG HYPOTHETICAL 17883"/>
    <property type="match status" value="1"/>
</dbReference>
<feature type="transmembrane region" description="Helical" evidence="1">
    <location>
        <begin position="84"/>
        <end position="117"/>
    </location>
</feature>
<keyword evidence="1" id="KW-0812">Transmembrane</keyword>
<keyword evidence="1" id="KW-1133">Transmembrane helix</keyword>
<accession>M0MNX3</accession>
<organism evidence="2 3">
    <name type="scientific">Halococcus saccharolyticus DSM 5350</name>
    <dbReference type="NCBI Taxonomy" id="1227455"/>
    <lineage>
        <taxon>Archaea</taxon>
        <taxon>Methanobacteriati</taxon>
        <taxon>Methanobacteriota</taxon>
        <taxon>Stenosarchaea group</taxon>
        <taxon>Halobacteria</taxon>
        <taxon>Halobacteriales</taxon>
        <taxon>Halococcaceae</taxon>
        <taxon>Halococcus</taxon>
    </lineage>
</organism>
<feature type="transmembrane region" description="Helical" evidence="1">
    <location>
        <begin position="51"/>
        <end position="72"/>
    </location>
</feature>
<dbReference type="PANTHER" id="PTHR39165:SF1">
    <property type="entry name" value="DUF456 DOMAIN-CONTAINING PROTEIN"/>
    <property type="match status" value="1"/>
</dbReference>
<sequence>MVDPLTIVALALLVVGVAGSVVPLLPGALLSLAGVLLYWWQSGYAEPGPILLVVLVLVGLVGVIADYFAGAVSAAAGGASTVTTVFAAIVGIVLFFVVGPLGVIVGVMGTVFVVEFYRHQDPEQSLRTAIYAAIGMLASTVIQALLTVTILVTMVLVHFL</sequence>
<feature type="transmembrane region" description="Helical" evidence="1">
    <location>
        <begin position="6"/>
        <end position="39"/>
    </location>
</feature>
<proteinExistence type="predicted"/>